<dbReference type="Pfam" id="PF00400">
    <property type="entry name" value="WD40"/>
    <property type="match status" value="6"/>
</dbReference>
<dbReference type="InterPro" id="IPR001680">
    <property type="entry name" value="WD40_rpt"/>
</dbReference>
<comment type="caution">
    <text evidence="5">The sequence shown here is derived from an EMBL/GenBank/DDBJ whole genome shotgun (WGS) entry which is preliminary data.</text>
</comment>
<dbReference type="Gene3D" id="2.130.10.10">
    <property type="entry name" value="YVTN repeat-like/Quinoprotein amine dehydrogenase"/>
    <property type="match status" value="2"/>
</dbReference>
<evidence type="ECO:0000313" key="5">
    <source>
        <dbReference type="EMBL" id="ETO34745.1"/>
    </source>
</evidence>
<dbReference type="EMBL" id="ASPP01002308">
    <property type="protein sequence ID" value="ETO34745.1"/>
    <property type="molecule type" value="Genomic_DNA"/>
</dbReference>
<evidence type="ECO:0000256" key="2">
    <source>
        <dbReference type="ARBA" id="ARBA00022737"/>
    </source>
</evidence>
<evidence type="ECO:0000256" key="3">
    <source>
        <dbReference type="PROSITE-ProRule" id="PRU00221"/>
    </source>
</evidence>
<dbReference type="PROSITE" id="PS00678">
    <property type="entry name" value="WD_REPEATS_1"/>
    <property type="match status" value="5"/>
</dbReference>
<feature type="repeat" description="WD" evidence="3">
    <location>
        <begin position="144"/>
        <end position="187"/>
    </location>
</feature>
<dbReference type="InterPro" id="IPR015943">
    <property type="entry name" value="WD40/YVTN_repeat-like_dom_sf"/>
</dbReference>
<sequence>MSSANLSSIMLCFICLFKNLFFVIIHNQYLIQAIIIFMFDTFFSSSELLKIFRGHRKSVNSIDYSAFDGCQFIYSSSYDNTICVWDVKTSKKIQTIDEHFNILYCVKFSQYHYNNHNRNVICFSLFDKTIRFWDIKDNKQFQVFNRHKGWVSGIEFSPFNGGQYLCSGSADKTIRLWNIETYKSYVFKGHKDSVWCVDFSPLQSNRRNGIGLIGGNGYTICSGSFDNTIRIWDIETNKQLIVFEGHKDGIRSVKYCSTELGIYGGENTILSGSDDNSVRLWDTRSGRQIELFNGHISSVNDVEYSPLVVSNIEIGGNSNVICSGSWDNTIRFWDIRSNKELHVIKGDERDNGILCLKFAQLRKNENINSTYLCYGAVKGNICIWGEQLS</sequence>
<dbReference type="InterPro" id="IPR036322">
    <property type="entry name" value="WD40_repeat_dom_sf"/>
</dbReference>
<feature type="transmembrane region" description="Helical" evidence="4">
    <location>
        <begin position="31"/>
        <end position="49"/>
    </location>
</feature>
<dbReference type="AlphaFoldDB" id="X6P872"/>
<dbReference type="PROSITE" id="PS50294">
    <property type="entry name" value="WD_REPEATS_REGION"/>
    <property type="match status" value="4"/>
</dbReference>
<name>X6P872_RETFI</name>
<evidence type="ECO:0000313" key="6">
    <source>
        <dbReference type="Proteomes" id="UP000023152"/>
    </source>
</evidence>
<evidence type="ECO:0000256" key="4">
    <source>
        <dbReference type="SAM" id="Phobius"/>
    </source>
</evidence>
<organism evidence="5 6">
    <name type="scientific">Reticulomyxa filosa</name>
    <dbReference type="NCBI Taxonomy" id="46433"/>
    <lineage>
        <taxon>Eukaryota</taxon>
        <taxon>Sar</taxon>
        <taxon>Rhizaria</taxon>
        <taxon>Retaria</taxon>
        <taxon>Foraminifera</taxon>
        <taxon>Monothalamids</taxon>
        <taxon>Reticulomyxidae</taxon>
        <taxon>Reticulomyxa</taxon>
    </lineage>
</organism>
<dbReference type="PRINTS" id="PR00320">
    <property type="entry name" value="GPROTEINBRPT"/>
</dbReference>
<feature type="repeat" description="WD" evidence="3">
    <location>
        <begin position="243"/>
        <end position="291"/>
    </location>
</feature>
<dbReference type="CDD" id="cd00200">
    <property type="entry name" value="WD40"/>
    <property type="match status" value="1"/>
</dbReference>
<gene>
    <name evidence="5" type="ORF">RFI_02343</name>
</gene>
<keyword evidence="1 3" id="KW-0853">WD repeat</keyword>
<keyword evidence="2" id="KW-0677">Repeat</keyword>
<dbReference type="SUPFAM" id="SSF50978">
    <property type="entry name" value="WD40 repeat-like"/>
    <property type="match status" value="1"/>
</dbReference>
<dbReference type="InterPro" id="IPR020472">
    <property type="entry name" value="WD40_PAC1"/>
</dbReference>
<proteinExistence type="predicted"/>
<keyword evidence="4" id="KW-0472">Membrane</keyword>
<keyword evidence="4" id="KW-0812">Transmembrane</keyword>
<keyword evidence="4" id="KW-1133">Transmembrane helix</keyword>
<accession>X6P872</accession>
<dbReference type="Proteomes" id="UP000023152">
    <property type="component" value="Unassembled WGS sequence"/>
</dbReference>
<protein>
    <submittedName>
        <fullName evidence="5">Uncharacterized protein</fullName>
    </submittedName>
</protein>
<reference evidence="5 6" key="1">
    <citation type="journal article" date="2013" name="Curr. Biol.">
        <title>The Genome of the Foraminiferan Reticulomyxa filosa.</title>
        <authorList>
            <person name="Glockner G."/>
            <person name="Hulsmann N."/>
            <person name="Schleicher M."/>
            <person name="Noegel A.A."/>
            <person name="Eichinger L."/>
            <person name="Gallinger C."/>
            <person name="Pawlowski J."/>
            <person name="Sierra R."/>
            <person name="Euteneuer U."/>
            <person name="Pillet L."/>
            <person name="Moustafa A."/>
            <person name="Platzer M."/>
            <person name="Groth M."/>
            <person name="Szafranski K."/>
            <person name="Schliwa M."/>
        </authorList>
    </citation>
    <scope>NUCLEOTIDE SEQUENCE [LARGE SCALE GENOMIC DNA]</scope>
</reference>
<evidence type="ECO:0000256" key="1">
    <source>
        <dbReference type="ARBA" id="ARBA00022574"/>
    </source>
</evidence>
<dbReference type="InterPro" id="IPR019775">
    <property type="entry name" value="WD40_repeat_CS"/>
</dbReference>
<dbReference type="PROSITE" id="PS50082">
    <property type="entry name" value="WD_REPEATS_2"/>
    <property type="match status" value="5"/>
</dbReference>
<dbReference type="PANTHER" id="PTHR44129">
    <property type="entry name" value="WD REPEAT-CONTAINING PROTEIN POP1"/>
    <property type="match status" value="1"/>
</dbReference>
<keyword evidence="6" id="KW-1185">Reference proteome</keyword>
<feature type="repeat" description="WD" evidence="3">
    <location>
        <begin position="292"/>
        <end position="343"/>
    </location>
</feature>
<feature type="repeat" description="WD" evidence="3">
    <location>
        <begin position="52"/>
        <end position="95"/>
    </location>
</feature>
<feature type="repeat" description="WD" evidence="3">
    <location>
        <begin position="216"/>
        <end position="242"/>
    </location>
</feature>
<dbReference type="SMART" id="SM00320">
    <property type="entry name" value="WD40"/>
    <property type="match status" value="7"/>
</dbReference>
<dbReference type="InterPro" id="IPR050349">
    <property type="entry name" value="WD_LIS1/nudF_dynein_reg"/>
</dbReference>